<comment type="caution">
    <text evidence="2">The sequence shown here is derived from an EMBL/GenBank/DDBJ whole genome shotgun (WGS) entry which is preliminary data.</text>
</comment>
<accession>A0A1F5KEY4</accession>
<feature type="transmembrane region" description="Helical" evidence="1">
    <location>
        <begin position="64"/>
        <end position="85"/>
    </location>
</feature>
<evidence type="ECO:0000313" key="3">
    <source>
        <dbReference type="Proteomes" id="UP000176527"/>
    </source>
</evidence>
<dbReference type="Pfam" id="PF06161">
    <property type="entry name" value="DUF975"/>
    <property type="match status" value="1"/>
</dbReference>
<keyword evidence="1" id="KW-1133">Transmembrane helix</keyword>
<dbReference type="AlphaFoldDB" id="A0A1F5KEY4"/>
<dbReference type="PANTHER" id="PTHR40076">
    <property type="entry name" value="MEMBRANE PROTEIN-RELATED"/>
    <property type="match status" value="1"/>
</dbReference>
<evidence type="ECO:0000313" key="2">
    <source>
        <dbReference type="EMBL" id="OGE39171.1"/>
    </source>
</evidence>
<sequence length="225" mass="25451">MLTLYKVNKLSKSEAIKFSWNKTKQNIKFFILLLILVWLVNMAPRLLSTPAGFLTSKSALDNNYLIEIIIPAFFILITMIVSFVVKNLVDIGLIKIALKFNDNQKVDYKDLFSGTKVFWKYVGGSILYGLIVFAGFLLLIIPGIIWSIKFQYYSYLIIDKGLGPIDALKQSSTITQGLKWDLLVFNLALIGVLILGFLALFVGLFWAIPTNMLATAYVYRKLSSK</sequence>
<feature type="transmembrane region" description="Helical" evidence="1">
    <location>
        <begin position="187"/>
        <end position="219"/>
    </location>
</feature>
<dbReference type="Proteomes" id="UP000176527">
    <property type="component" value="Unassembled WGS sequence"/>
</dbReference>
<keyword evidence="1" id="KW-0812">Transmembrane</keyword>
<feature type="transmembrane region" description="Helical" evidence="1">
    <location>
        <begin position="126"/>
        <end position="148"/>
    </location>
</feature>
<proteinExistence type="predicted"/>
<dbReference type="PANTHER" id="PTHR40076:SF1">
    <property type="entry name" value="MEMBRANE PROTEIN"/>
    <property type="match status" value="1"/>
</dbReference>
<dbReference type="EMBL" id="MFDE01000004">
    <property type="protein sequence ID" value="OGE39171.1"/>
    <property type="molecule type" value="Genomic_DNA"/>
</dbReference>
<organism evidence="2 3">
    <name type="scientific">Candidatus Daviesbacteria bacterium RIFCSPHIGHO2_12_FULL_37_11</name>
    <dbReference type="NCBI Taxonomy" id="1797777"/>
    <lineage>
        <taxon>Bacteria</taxon>
        <taxon>Candidatus Daviesiibacteriota</taxon>
    </lineage>
</organism>
<keyword evidence="1" id="KW-0472">Membrane</keyword>
<name>A0A1F5KEY4_9BACT</name>
<dbReference type="InterPro" id="IPR010380">
    <property type="entry name" value="DUF975"/>
</dbReference>
<evidence type="ECO:0008006" key="4">
    <source>
        <dbReference type="Google" id="ProtNLM"/>
    </source>
</evidence>
<protein>
    <recommendedName>
        <fullName evidence="4">Glycerophosphoryl diester phosphodiesterase membrane domain-containing protein</fullName>
    </recommendedName>
</protein>
<evidence type="ECO:0000256" key="1">
    <source>
        <dbReference type="SAM" id="Phobius"/>
    </source>
</evidence>
<gene>
    <name evidence="2" type="ORF">A3F00_04685</name>
</gene>
<reference evidence="2 3" key="1">
    <citation type="journal article" date="2016" name="Nat. Commun.">
        <title>Thousands of microbial genomes shed light on interconnected biogeochemical processes in an aquifer system.</title>
        <authorList>
            <person name="Anantharaman K."/>
            <person name="Brown C.T."/>
            <person name="Hug L.A."/>
            <person name="Sharon I."/>
            <person name="Castelle C.J."/>
            <person name="Probst A.J."/>
            <person name="Thomas B.C."/>
            <person name="Singh A."/>
            <person name="Wilkins M.J."/>
            <person name="Karaoz U."/>
            <person name="Brodie E.L."/>
            <person name="Williams K.H."/>
            <person name="Hubbard S.S."/>
            <person name="Banfield J.F."/>
        </authorList>
    </citation>
    <scope>NUCLEOTIDE SEQUENCE [LARGE SCALE GENOMIC DNA]</scope>
</reference>